<sequence length="262" mass="29238">MDEWISLNEVSFVRSRRTILDGIDWNISPGDNWVVLGANGSGKTTLLRLLAGYLWPTQGRITVLGERFGQTDLRELRMKIGWVGSFLEAQIPSGQAPLDLIVSGKFASIGIFQTPAEDDYRKARELAKRLGCERIIDLPYGVLSQGEKQRLLIARAMIHRPQLLILDEPCAGLDLVSREQLLRTLQALGEAPDAPCMVLVTHHLQEIMPAFTHVFLLKDGRRLASGTKEEILRSELLSETFGIAVEVVAENGRYWTKVSFTG</sequence>
<dbReference type="CDD" id="cd03225">
    <property type="entry name" value="ABC_cobalt_CbiO_domain1"/>
    <property type="match status" value="1"/>
</dbReference>
<dbReference type="GO" id="GO:0042626">
    <property type="term" value="F:ATPase-coupled transmembrane transporter activity"/>
    <property type="evidence" value="ECO:0007669"/>
    <property type="project" value="TreeGrafter"/>
</dbReference>
<dbReference type="Pfam" id="PF00005">
    <property type="entry name" value="ABC_tran"/>
    <property type="match status" value="1"/>
</dbReference>
<dbReference type="Proteomes" id="UP000001784">
    <property type="component" value="Chromosome"/>
</dbReference>
<reference evidence="5 6" key="1">
    <citation type="submission" date="2006-10" db="EMBL/GenBank/DDBJ databases">
        <title>Complete sequence of Syntrophobacter fumaroxidans MPOB.</title>
        <authorList>
            <consortium name="US DOE Joint Genome Institute"/>
            <person name="Copeland A."/>
            <person name="Lucas S."/>
            <person name="Lapidus A."/>
            <person name="Barry K."/>
            <person name="Detter J.C."/>
            <person name="Glavina del Rio T."/>
            <person name="Hammon N."/>
            <person name="Israni S."/>
            <person name="Pitluck S."/>
            <person name="Goltsman E.G."/>
            <person name="Martinez M."/>
            <person name="Schmutz J."/>
            <person name="Larimer F."/>
            <person name="Land M."/>
            <person name="Hauser L."/>
            <person name="Kyrpides N."/>
            <person name="Kim E."/>
            <person name="Boone D.R."/>
            <person name="Brockman F."/>
            <person name="Culley D."/>
            <person name="Ferry J."/>
            <person name="Gunsalus R."/>
            <person name="McInerney M.J."/>
            <person name="Morrison M."/>
            <person name="Plugge C."/>
            <person name="Rohlin L."/>
            <person name="Scholten J."/>
            <person name="Sieber J."/>
            <person name="Stams A.J.M."/>
            <person name="Worm P."/>
            <person name="Henstra A.M."/>
            <person name="Richardson P."/>
        </authorList>
    </citation>
    <scope>NUCLEOTIDE SEQUENCE [LARGE SCALE GENOMIC DNA]</scope>
    <source>
        <strain evidence="6">DSM 10017 / MPOB</strain>
    </source>
</reference>
<evidence type="ECO:0000256" key="2">
    <source>
        <dbReference type="ARBA" id="ARBA00022741"/>
    </source>
</evidence>
<dbReference type="Gene3D" id="3.40.50.300">
    <property type="entry name" value="P-loop containing nucleotide triphosphate hydrolases"/>
    <property type="match status" value="1"/>
</dbReference>
<evidence type="ECO:0000259" key="4">
    <source>
        <dbReference type="PROSITE" id="PS50893"/>
    </source>
</evidence>
<dbReference type="STRING" id="335543.Sfum_3281"/>
<dbReference type="RefSeq" id="WP_011700079.1">
    <property type="nucleotide sequence ID" value="NC_008554.1"/>
</dbReference>
<evidence type="ECO:0000256" key="3">
    <source>
        <dbReference type="ARBA" id="ARBA00022840"/>
    </source>
</evidence>
<dbReference type="PANTHER" id="PTHR43553">
    <property type="entry name" value="HEAVY METAL TRANSPORTER"/>
    <property type="match status" value="1"/>
</dbReference>
<dbReference type="PROSITE" id="PS00211">
    <property type="entry name" value="ABC_TRANSPORTER_1"/>
    <property type="match status" value="1"/>
</dbReference>
<dbReference type="OrthoDB" id="9809450at2"/>
<evidence type="ECO:0000256" key="1">
    <source>
        <dbReference type="ARBA" id="ARBA00022448"/>
    </source>
</evidence>
<accession>A0LNF2</accession>
<evidence type="ECO:0000313" key="6">
    <source>
        <dbReference type="Proteomes" id="UP000001784"/>
    </source>
</evidence>
<name>A0LNF2_SYNFM</name>
<dbReference type="PANTHER" id="PTHR43553:SF3">
    <property type="entry name" value="ABC TRANSPORTER ATP-BINDING PROTEIN MODF"/>
    <property type="match status" value="1"/>
</dbReference>
<keyword evidence="1" id="KW-0813">Transport</keyword>
<dbReference type="InterPro" id="IPR003439">
    <property type="entry name" value="ABC_transporter-like_ATP-bd"/>
</dbReference>
<dbReference type="InterPro" id="IPR050095">
    <property type="entry name" value="ECF_ABC_transporter_ATP-bd"/>
</dbReference>
<keyword evidence="6" id="KW-1185">Reference proteome</keyword>
<proteinExistence type="predicted"/>
<dbReference type="InterPro" id="IPR003593">
    <property type="entry name" value="AAA+_ATPase"/>
</dbReference>
<dbReference type="PROSITE" id="PS50893">
    <property type="entry name" value="ABC_TRANSPORTER_2"/>
    <property type="match status" value="1"/>
</dbReference>
<dbReference type="InterPro" id="IPR015856">
    <property type="entry name" value="ABC_transpr_CbiO/EcfA_su"/>
</dbReference>
<gene>
    <name evidence="5" type="ordered locus">Sfum_3281</name>
</gene>
<feature type="domain" description="ABC transporter" evidence="4">
    <location>
        <begin position="5"/>
        <end position="244"/>
    </location>
</feature>
<dbReference type="KEGG" id="sfu:Sfum_3281"/>
<dbReference type="SMART" id="SM00382">
    <property type="entry name" value="AAA"/>
    <property type="match status" value="1"/>
</dbReference>
<dbReference type="GO" id="GO:0016887">
    <property type="term" value="F:ATP hydrolysis activity"/>
    <property type="evidence" value="ECO:0007669"/>
    <property type="project" value="InterPro"/>
</dbReference>
<protein>
    <submittedName>
        <fullName evidence="5">ABC transporter related</fullName>
    </submittedName>
</protein>
<dbReference type="SUPFAM" id="SSF52540">
    <property type="entry name" value="P-loop containing nucleoside triphosphate hydrolases"/>
    <property type="match status" value="1"/>
</dbReference>
<dbReference type="eggNOG" id="COG1119">
    <property type="taxonomic scope" value="Bacteria"/>
</dbReference>
<dbReference type="InterPro" id="IPR017871">
    <property type="entry name" value="ABC_transporter-like_CS"/>
</dbReference>
<dbReference type="GO" id="GO:0043190">
    <property type="term" value="C:ATP-binding cassette (ABC) transporter complex"/>
    <property type="evidence" value="ECO:0007669"/>
    <property type="project" value="TreeGrafter"/>
</dbReference>
<keyword evidence="2" id="KW-0547">Nucleotide-binding</keyword>
<dbReference type="GO" id="GO:0005524">
    <property type="term" value="F:ATP binding"/>
    <property type="evidence" value="ECO:0007669"/>
    <property type="project" value="UniProtKB-KW"/>
</dbReference>
<dbReference type="InParanoid" id="A0LNF2"/>
<evidence type="ECO:0000313" key="5">
    <source>
        <dbReference type="EMBL" id="ABK18954.1"/>
    </source>
</evidence>
<dbReference type="AlphaFoldDB" id="A0LNF2"/>
<dbReference type="InterPro" id="IPR027417">
    <property type="entry name" value="P-loop_NTPase"/>
</dbReference>
<organism evidence="5 6">
    <name type="scientific">Syntrophobacter fumaroxidans (strain DSM 10017 / MPOB)</name>
    <dbReference type="NCBI Taxonomy" id="335543"/>
    <lineage>
        <taxon>Bacteria</taxon>
        <taxon>Pseudomonadati</taxon>
        <taxon>Thermodesulfobacteriota</taxon>
        <taxon>Syntrophobacteria</taxon>
        <taxon>Syntrophobacterales</taxon>
        <taxon>Syntrophobacteraceae</taxon>
        <taxon>Syntrophobacter</taxon>
    </lineage>
</organism>
<dbReference type="HOGENOM" id="CLU_000604_1_11_7"/>
<keyword evidence="3" id="KW-0067">ATP-binding</keyword>
<dbReference type="EMBL" id="CP000478">
    <property type="protein sequence ID" value="ABK18954.1"/>
    <property type="molecule type" value="Genomic_DNA"/>
</dbReference>